<protein>
    <submittedName>
        <fullName evidence="2">Uncharacterized protein</fullName>
    </submittedName>
</protein>
<evidence type="ECO:0000256" key="1">
    <source>
        <dbReference type="SAM" id="MobiDB-lite"/>
    </source>
</evidence>
<dbReference type="Proteomes" id="UP000003392">
    <property type="component" value="Unassembled WGS sequence"/>
</dbReference>
<comment type="caution">
    <text evidence="2">The sequence shown here is derived from an EMBL/GenBank/DDBJ whole genome shotgun (WGS) entry which is preliminary data.</text>
</comment>
<organism evidence="2 3">
    <name type="scientific">Helicobacter pylori Hp P-13b</name>
    <dbReference type="NCBI Taxonomy" id="992107"/>
    <lineage>
        <taxon>Bacteria</taxon>
        <taxon>Pseudomonadati</taxon>
        <taxon>Campylobacterota</taxon>
        <taxon>Epsilonproteobacteria</taxon>
        <taxon>Campylobacterales</taxon>
        <taxon>Helicobacteraceae</taxon>
        <taxon>Helicobacter</taxon>
    </lineage>
</organism>
<proteinExistence type="predicted"/>
<dbReference type="EMBL" id="AKQI01000003">
    <property type="protein sequence ID" value="EJC33791.1"/>
    <property type="molecule type" value="Genomic_DNA"/>
</dbReference>
<sequence length="39" mass="4378">MEHSLTITETASTIASQTLMGLDPITNEFKTQKPQRTEQ</sequence>
<dbReference type="AlphaFoldDB" id="A0ABC9QTM1"/>
<reference evidence="2 3" key="1">
    <citation type="submission" date="2012-05" db="EMBL/GenBank/DDBJ databases">
        <title>Genome sequence of Helicobacter pylori Hp P-13b.</title>
        <authorList>
            <person name="Blanchard T.G."/>
            <person name="Czinn S.J."/>
            <person name="McCracken C."/>
            <person name="Abolude K."/>
            <person name="Maroo A."/>
            <person name="Santana-Cruz I."/>
            <person name="Tallon L.J."/>
            <person name="Ficke F.W.F."/>
        </authorList>
    </citation>
    <scope>NUCLEOTIDE SEQUENCE [LARGE SCALE GENOMIC DNA]</scope>
    <source>
        <strain evidence="2 3">Hp P-13b</strain>
    </source>
</reference>
<gene>
    <name evidence="2" type="ORF">HPHPP13B_0467</name>
</gene>
<accession>A0ABC9QTM1</accession>
<evidence type="ECO:0000313" key="3">
    <source>
        <dbReference type="Proteomes" id="UP000003392"/>
    </source>
</evidence>
<feature type="region of interest" description="Disordered" evidence="1">
    <location>
        <begin position="18"/>
        <end position="39"/>
    </location>
</feature>
<feature type="compositionally biased region" description="Polar residues" evidence="1">
    <location>
        <begin position="28"/>
        <end position="39"/>
    </location>
</feature>
<evidence type="ECO:0000313" key="2">
    <source>
        <dbReference type="EMBL" id="EJC33791.1"/>
    </source>
</evidence>
<name>A0ABC9QTM1_HELPX</name>